<dbReference type="InterPro" id="IPR009045">
    <property type="entry name" value="Zn_M74/Hedgehog-like"/>
</dbReference>
<dbReference type="GO" id="GO:0005509">
    <property type="term" value="F:calcium ion binding"/>
    <property type="evidence" value="ECO:0007669"/>
    <property type="project" value="TreeGrafter"/>
</dbReference>
<dbReference type="AlphaFoldDB" id="A0A8K0PAC8"/>
<dbReference type="GO" id="GO:0007224">
    <property type="term" value="P:smoothened signaling pathway"/>
    <property type="evidence" value="ECO:0007669"/>
    <property type="project" value="TreeGrafter"/>
</dbReference>
<dbReference type="PANTHER" id="PTHR11889:SF31">
    <property type="entry name" value="PROTEIN HEDGEHOG"/>
    <property type="match status" value="1"/>
</dbReference>
<dbReference type="GO" id="GO:0001708">
    <property type="term" value="P:cell fate specification"/>
    <property type="evidence" value="ECO:0007669"/>
    <property type="project" value="TreeGrafter"/>
</dbReference>
<gene>
    <name evidence="3" type="ORF">J437_LFUL005059</name>
</gene>
<dbReference type="Proteomes" id="UP000792457">
    <property type="component" value="Unassembled WGS sequence"/>
</dbReference>
<dbReference type="Pfam" id="PF01085">
    <property type="entry name" value="HH_signal"/>
    <property type="match status" value="1"/>
</dbReference>
<dbReference type="GO" id="GO:0005113">
    <property type="term" value="F:patched binding"/>
    <property type="evidence" value="ECO:0007669"/>
    <property type="project" value="TreeGrafter"/>
</dbReference>
<dbReference type="InterPro" id="IPR050387">
    <property type="entry name" value="Hedgehog_Signaling"/>
</dbReference>
<dbReference type="GO" id="GO:0007267">
    <property type="term" value="P:cell-cell signaling"/>
    <property type="evidence" value="ECO:0007669"/>
    <property type="project" value="InterPro"/>
</dbReference>
<protein>
    <recommendedName>
        <fullName evidence="2">Hedgehog N-terminal signalling domain-containing protein</fullName>
    </recommendedName>
</protein>
<dbReference type="PANTHER" id="PTHR11889">
    <property type="entry name" value="HEDGEHOG"/>
    <property type="match status" value="1"/>
</dbReference>
<dbReference type="GO" id="GO:0005615">
    <property type="term" value="C:extracellular space"/>
    <property type="evidence" value="ECO:0007669"/>
    <property type="project" value="TreeGrafter"/>
</dbReference>
<proteinExistence type="predicted"/>
<dbReference type="OrthoDB" id="5212at2759"/>
<evidence type="ECO:0000313" key="4">
    <source>
        <dbReference type="Proteomes" id="UP000792457"/>
    </source>
</evidence>
<dbReference type="GO" id="GO:0010468">
    <property type="term" value="P:regulation of gene expression"/>
    <property type="evidence" value="ECO:0007669"/>
    <property type="project" value="TreeGrafter"/>
</dbReference>
<accession>A0A8K0PAC8</accession>
<name>A0A8K0PAC8_LADFU</name>
<dbReference type="Gene3D" id="3.30.1380.10">
    <property type="match status" value="1"/>
</dbReference>
<keyword evidence="4" id="KW-1185">Reference proteome</keyword>
<dbReference type="EMBL" id="KZ309484">
    <property type="protein sequence ID" value="KAG8239002.1"/>
    <property type="molecule type" value="Genomic_DNA"/>
</dbReference>
<dbReference type="SUPFAM" id="SSF55166">
    <property type="entry name" value="Hedgehog/DD-peptidase"/>
    <property type="match status" value="1"/>
</dbReference>
<comment type="caution">
    <text evidence="3">The sequence shown here is derived from an EMBL/GenBank/DDBJ whole genome shotgun (WGS) entry which is preliminary data.</text>
</comment>
<reference evidence="3" key="1">
    <citation type="submission" date="2013-04" db="EMBL/GenBank/DDBJ databases">
        <authorList>
            <person name="Qu J."/>
            <person name="Murali S.C."/>
            <person name="Bandaranaike D."/>
            <person name="Bellair M."/>
            <person name="Blankenburg K."/>
            <person name="Chao H."/>
            <person name="Dinh H."/>
            <person name="Doddapaneni H."/>
            <person name="Downs B."/>
            <person name="Dugan-Rocha S."/>
            <person name="Elkadiri S."/>
            <person name="Gnanaolivu R.D."/>
            <person name="Hernandez B."/>
            <person name="Javaid M."/>
            <person name="Jayaseelan J.C."/>
            <person name="Lee S."/>
            <person name="Li M."/>
            <person name="Ming W."/>
            <person name="Munidasa M."/>
            <person name="Muniz J."/>
            <person name="Nguyen L."/>
            <person name="Ongeri F."/>
            <person name="Osuji N."/>
            <person name="Pu L.-L."/>
            <person name="Puazo M."/>
            <person name="Qu C."/>
            <person name="Quiroz J."/>
            <person name="Raj R."/>
            <person name="Weissenberger G."/>
            <person name="Xin Y."/>
            <person name="Zou X."/>
            <person name="Han Y."/>
            <person name="Richards S."/>
            <person name="Worley K."/>
            <person name="Muzny D."/>
            <person name="Gibbs R."/>
        </authorList>
    </citation>
    <scope>NUCLEOTIDE SEQUENCE</scope>
    <source>
        <strain evidence="3">Sampled in the wild</strain>
    </source>
</reference>
<evidence type="ECO:0000259" key="2">
    <source>
        <dbReference type="Pfam" id="PF01085"/>
    </source>
</evidence>
<feature type="signal peptide" evidence="1">
    <location>
        <begin position="1"/>
        <end position="37"/>
    </location>
</feature>
<reference evidence="3" key="2">
    <citation type="submission" date="2017-10" db="EMBL/GenBank/DDBJ databases">
        <title>Ladona fulva Genome sequencing and assembly.</title>
        <authorList>
            <person name="Murali S."/>
            <person name="Richards S."/>
            <person name="Bandaranaike D."/>
            <person name="Bellair M."/>
            <person name="Blankenburg K."/>
            <person name="Chao H."/>
            <person name="Dinh H."/>
            <person name="Doddapaneni H."/>
            <person name="Dugan-Rocha S."/>
            <person name="Elkadiri S."/>
            <person name="Gnanaolivu R."/>
            <person name="Hernandez B."/>
            <person name="Skinner E."/>
            <person name="Javaid M."/>
            <person name="Lee S."/>
            <person name="Li M."/>
            <person name="Ming W."/>
            <person name="Munidasa M."/>
            <person name="Muniz J."/>
            <person name="Nguyen L."/>
            <person name="Hughes D."/>
            <person name="Osuji N."/>
            <person name="Pu L.-L."/>
            <person name="Puazo M."/>
            <person name="Qu C."/>
            <person name="Quiroz J."/>
            <person name="Raj R."/>
            <person name="Weissenberger G."/>
            <person name="Xin Y."/>
            <person name="Zou X."/>
            <person name="Han Y."/>
            <person name="Worley K."/>
            <person name="Muzny D."/>
            <person name="Gibbs R."/>
        </authorList>
    </citation>
    <scope>NUCLEOTIDE SEQUENCE</scope>
    <source>
        <strain evidence="3">Sampled in the wild</strain>
    </source>
</reference>
<feature type="chain" id="PRO_5035460383" description="Hedgehog N-terminal signalling domain-containing protein" evidence="1">
    <location>
        <begin position="38"/>
        <end position="143"/>
    </location>
</feature>
<dbReference type="InterPro" id="IPR000320">
    <property type="entry name" value="Hedgehog_signalling_dom"/>
</dbReference>
<evidence type="ECO:0000256" key="1">
    <source>
        <dbReference type="SAM" id="SignalP"/>
    </source>
</evidence>
<evidence type="ECO:0000313" key="3">
    <source>
        <dbReference type="EMBL" id="KAG8239002.1"/>
    </source>
</evidence>
<organism evidence="3 4">
    <name type="scientific">Ladona fulva</name>
    <name type="common">Scarce chaser dragonfly</name>
    <name type="synonym">Libellula fulva</name>
    <dbReference type="NCBI Taxonomy" id="123851"/>
    <lineage>
        <taxon>Eukaryota</taxon>
        <taxon>Metazoa</taxon>
        <taxon>Ecdysozoa</taxon>
        <taxon>Arthropoda</taxon>
        <taxon>Hexapoda</taxon>
        <taxon>Insecta</taxon>
        <taxon>Pterygota</taxon>
        <taxon>Palaeoptera</taxon>
        <taxon>Odonata</taxon>
        <taxon>Epiprocta</taxon>
        <taxon>Anisoptera</taxon>
        <taxon>Libelluloidea</taxon>
        <taxon>Libellulidae</taxon>
        <taxon>Ladona</taxon>
    </lineage>
</organism>
<sequence length="143" mass="15252">MKVPGGRWGCEGRPPRPPPPPSLLALLLLLCLAASLAVGPAAACGPGRGAGKRPRPRKLTPLVFKQHVPNVSEHTLGASGLAEGRIARSDARFRDLEPNYNADIVFKDEEGTGEDRLMTQVSVPRGDLPFTLAKCPQCFYGNA</sequence>
<keyword evidence="1" id="KW-0732">Signal</keyword>
<feature type="domain" description="Hedgehog N-terminal signalling" evidence="2">
    <location>
        <begin position="44"/>
        <end position="121"/>
    </location>
</feature>